<evidence type="ECO:0000313" key="4">
    <source>
        <dbReference type="Proteomes" id="UP001549921"/>
    </source>
</evidence>
<dbReference type="Proteomes" id="UP001549921">
    <property type="component" value="Unassembled WGS sequence"/>
</dbReference>
<organism evidence="3 4">
    <name type="scientific">Loxostege sticticalis</name>
    <name type="common">Beet webworm moth</name>
    <dbReference type="NCBI Taxonomy" id="481309"/>
    <lineage>
        <taxon>Eukaryota</taxon>
        <taxon>Metazoa</taxon>
        <taxon>Ecdysozoa</taxon>
        <taxon>Arthropoda</taxon>
        <taxon>Hexapoda</taxon>
        <taxon>Insecta</taxon>
        <taxon>Pterygota</taxon>
        <taxon>Neoptera</taxon>
        <taxon>Endopterygota</taxon>
        <taxon>Lepidoptera</taxon>
        <taxon>Glossata</taxon>
        <taxon>Ditrysia</taxon>
        <taxon>Pyraloidea</taxon>
        <taxon>Crambidae</taxon>
        <taxon>Pyraustinae</taxon>
        <taxon>Loxostege</taxon>
    </lineage>
</organism>
<feature type="compositionally biased region" description="Basic residues" evidence="1">
    <location>
        <begin position="1"/>
        <end position="10"/>
    </location>
</feature>
<reference evidence="3 4" key="1">
    <citation type="submission" date="2024-06" db="EMBL/GenBank/DDBJ databases">
        <title>A chromosome-level genome assembly of beet webworm, Loxostege sticticalis.</title>
        <authorList>
            <person name="Zhang Y."/>
        </authorList>
    </citation>
    <scope>NUCLEOTIDE SEQUENCE [LARGE SCALE GENOMIC DNA]</scope>
    <source>
        <strain evidence="3">AQ028</strain>
        <tissue evidence="3">Male pupae</tissue>
    </source>
</reference>
<dbReference type="InterPro" id="IPR036875">
    <property type="entry name" value="Znf_CCHC_sf"/>
</dbReference>
<dbReference type="InterPro" id="IPR001878">
    <property type="entry name" value="Znf_CCHC"/>
</dbReference>
<gene>
    <name evidence="3" type="ORF">ABMA28_017314</name>
</gene>
<protein>
    <recommendedName>
        <fullName evidence="2">CCHC-type domain-containing protein</fullName>
    </recommendedName>
</protein>
<accession>A0ABD0S1U8</accession>
<evidence type="ECO:0000259" key="2">
    <source>
        <dbReference type="SMART" id="SM00343"/>
    </source>
</evidence>
<dbReference type="AlphaFoldDB" id="A0ABD0S1U8"/>
<feature type="region of interest" description="Disordered" evidence="1">
    <location>
        <begin position="1"/>
        <end position="42"/>
    </location>
</feature>
<sequence length="409" mass="45510">MIRSPVRKLNKPNMSQAQSQPTAATSNLTPAADTSLTQPPNENPIIREIIGLLSGIESAIKDCGNIKRENKKTMLANTKKIEQLLLSKPDAVYTPPTTDCSATIDAVRRTIREELAKMQTPTTAPQNAPISFAEVARTQRVEKRTSPTTYKTKPAIIIESKKKVLSPNETLKAFKANVSFRDTNFAPAGVKFVSNNKIRVEFDSNEQREKTLKKINDKPDCPVHAELSKSLRPMIILKGVPADIPAEDLANILKGQNECIQDSITTDEDLLFKFKRRNRNKALYNAVLLASPKVWQAITAAVKLNLDHQRVHAENYVPLLQCFRCLQFGHTKARCTQENSICSHCATPGHDFQSCPSKKSPEEAQCHNCSQHSKATNTKGNVNHSATSNKCPRVQLMSEKIRSRTDYGQ</sequence>
<evidence type="ECO:0000256" key="1">
    <source>
        <dbReference type="SAM" id="MobiDB-lite"/>
    </source>
</evidence>
<proteinExistence type="predicted"/>
<dbReference type="SMART" id="SM00343">
    <property type="entry name" value="ZnF_C2HC"/>
    <property type="match status" value="2"/>
</dbReference>
<evidence type="ECO:0000313" key="3">
    <source>
        <dbReference type="EMBL" id="KAL0803222.1"/>
    </source>
</evidence>
<feature type="domain" description="CCHC-type" evidence="2">
    <location>
        <begin position="341"/>
        <end position="357"/>
    </location>
</feature>
<feature type="domain" description="CCHC-type" evidence="2">
    <location>
        <begin position="321"/>
        <end position="337"/>
    </location>
</feature>
<name>A0ABD0S1U8_LOXSC</name>
<dbReference type="EMBL" id="JBEDNZ010000057">
    <property type="protein sequence ID" value="KAL0803222.1"/>
    <property type="molecule type" value="Genomic_DNA"/>
</dbReference>
<dbReference type="Gene3D" id="4.10.60.10">
    <property type="entry name" value="Zinc finger, CCHC-type"/>
    <property type="match status" value="1"/>
</dbReference>
<feature type="compositionally biased region" description="Polar residues" evidence="1">
    <location>
        <begin position="12"/>
        <end position="38"/>
    </location>
</feature>
<comment type="caution">
    <text evidence="3">The sequence shown here is derived from an EMBL/GenBank/DDBJ whole genome shotgun (WGS) entry which is preliminary data.</text>
</comment>
<dbReference type="SUPFAM" id="SSF57756">
    <property type="entry name" value="Retrovirus zinc finger-like domains"/>
    <property type="match status" value="1"/>
</dbReference>